<reference evidence="2 3" key="1">
    <citation type="submission" date="2019-04" db="EMBL/GenBank/DDBJ databases">
        <title>Crenobacter sp. nov.</title>
        <authorList>
            <person name="Shi S."/>
        </authorList>
    </citation>
    <scope>NUCLEOTIDE SEQUENCE [LARGE SCALE GENOMIC DNA]</scope>
    <source>
        <strain evidence="2 3">GY 70310</strain>
    </source>
</reference>
<name>A0A4T0V5G1_9NEIS</name>
<protein>
    <recommendedName>
        <fullName evidence="4">Twin-arginine translocation pathway signal protein</fullName>
    </recommendedName>
</protein>
<dbReference type="RefSeq" id="WP_136550995.1">
    <property type="nucleotide sequence ID" value="NZ_STGJ01000001.1"/>
</dbReference>
<evidence type="ECO:0000313" key="3">
    <source>
        <dbReference type="Proteomes" id="UP000308891"/>
    </source>
</evidence>
<evidence type="ECO:0000256" key="1">
    <source>
        <dbReference type="SAM" id="SignalP"/>
    </source>
</evidence>
<gene>
    <name evidence="2" type="ORF">E5K04_00795</name>
</gene>
<accession>A0A4T0V5G1</accession>
<evidence type="ECO:0000313" key="2">
    <source>
        <dbReference type="EMBL" id="TIC86984.1"/>
    </source>
</evidence>
<dbReference type="EMBL" id="STGJ01000001">
    <property type="protein sequence ID" value="TIC86984.1"/>
    <property type="molecule type" value="Genomic_DNA"/>
</dbReference>
<feature type="chain" id="PRO_5020221697" description="Twin-arginine translocation pathway signal protein" evidence="1">
    <location>
        <begin position="26"/>
        <end position="173"/>
    </location>
</feature>
<dbReference type="OrthoDB" id="329761at2"/>
<evidence type="ECO:0008006" key="4">
    <source>
        <dbReference type="Google" id="ProtNLM"/>
    </source>
</evidence>
<proteinExistence type="predicted"/>
<dbReference type="AlphaFoldDB" id="A0A4T0V5G1"/>
<feature type="signal peptide" evidence="1">
    <location>
        <begin position="1"/>
        <end position="25"/>
    </location>
</feature>
<dbReference type="Proteomes" id="UP000308891">
    <property type="component" value="Unassembled WGS sequence"/>
</dbReference>
<keyword evidence="3" id="KW-1185">Reference proteome</keyword>
<sequence>MRADRRRFIKGSLAASLLLAGAAWLARPDATQPVPLAGARFLQGQDAPMLGALASPMLGLSLTASEREAVLRGVDAAVAGMPLAVQAEVRQLFDLIGSNWGRRYLARVTPAWGEASAAEAAAFLERWRTAPIALLRAGYQALHALINAAWYGQAPSHAAIGYARPEFARRLFE</sequence>
<dbReference type="PROSITE" id="PS51318">
    <property type="entry name" value="TAT"/>
    <property type="match status" value="1"/>
</dbReference>
<keyword evidence="1" id="KW-0732">Signal</keyword>
<comment type="caution">
    <text evidence="2">The sequence shown here is derived from an EMBL/GenBank/DDBJ whole genome shotgun (WGS) entry which is preliminary data.</text>
</comment>
<organism evidence="2 3">
    <name type="scientific">Crenobacter intestini</name>
    <dbReference type="NCBI Taxonomy" id="2563443"/>
    <lineage>
        <taxon>Bacteria</taxon>
        <taxon>Pseudomonadati</taxon>
        <taxon>Pseudomonadota</taxon>
        <taxon>Betaproteobacteria</taxon>
        <taxon>Neisseriales</taxon>
        <taxon>Neisseriaceae</taxon>
        <taxon>Crenobacter</taxon>
    </lineage>
</organism>
<dbReference type="InterPro" id="IPR006311">
    <property type="entry name" value="TAT_signal"/>
</dbReference>